<evidence type="ECO:0000256" key="5">
    <source>
        <dbReference type="ARBA" id="ARBA00023136"/>
    </source>
</evidence>
<feature type="domain" description="EamA" evidence="7">
    <location>
        <begin position="155"/>
        <end position="293"/>
    </location>
</feature>
<dbReference type="InterPro" id="IPR000620">
    <property type="entry name" value="EamA_dom"/>
</dbReference>
<feature type="transmembrane region" description="Helical" evidence="6">
    <location>
        <begin position="130"/>
        <end position="148"/>
    </location>
</feature>
<evidence type="ECO:0000256" key="6">
    <source>
        <dbReference type="SAM" id="Phobius"/>
    </source>
</evidence>
<dbReference type="AlphaFoldDB" id="A0A644U1T7"/>
<feature type="transmembrane region" description="Helical" evidence="6">
    <location>
        <begin position="38"/>
        <end position="59"/>
    </location>
</feature>
<evidence type="ECO:0000313" key="8">
    <source>
        <dbReference type="EMBL" id="MPL73216.1"/>
    </source>
</evidence>
<feature type="transmembrane region" description="Helical" evidence="6">
    <location>
        <begin position="223"/>
        <end position="241"/>
    </location>
</feature>
<keyword evidence="4 6" id="KW-1133">Transmembrane helix</keyword>
<dbReference type="PANTHER" id="PTHR32322">
    <property type="entry name" value="INNER MEMBRANE TRANSPORTER"/>
    <property type="match status" value="1"/>
</dbReference>
<keyword evidence="3 6" id="KW-0812">Transmembrane</keyword>
<feature type="transmembrane region" description="Helical" evidence="6">
    <location>
        <begin position="71"/>
        <end position="91"/>
    </location>
</feature>
<protein>
    <recommendedName>
        <fullName evidence="7">EamA domain-containing protein</fullName>
    </recommendedName>
</protein>
<feature type="transmembrane region" description="Helical" evidence="6">
    <location>
        <begin position="7"/>
        <end position="26"/>
    </location>
</feature>
<feature type="domain" description="EamA" evidence="7">
    <location>
        <begin position="8"/>
        <end position="141"/>
    </location>
</feature>
<dbReference type="PANTHER" id="PTHR32322:SF18">
    <property type="entry name" value="S-ADENOSYLMETHIONINE_S-ADENOSYLHOMOCYSTEINE TRANSPORTER"/>
    <property type="match status" value="1"/>
</dbReference>
<dbReference type="GO" id="GO:0005886">
    <property type="term" value="C:plasma membrane"/>
    <property type="evidence" value="ECO:0007669"/>
    <property type="project" value="UniProtKB-SubCell"/>
</dbReference>
<evidence type="ECO:0000256" key="3">
    <source>
        <dbReference type="ARBA" id="ARBA00022692"/>
    </source>
</evidence>
<proteinExistence type="predicted"/>
<feature type="transmembrane region" description="Helical" evidence="6">
    <location>
        <begin position="97"/>
        <end position="118"/>
    </location>
</feature>
<feature type="transmembrane region" description="Helical" evidence="6">
    <location>
        <begin position="154"/>
        <end position="174"/>
    </location>
</feature>
<sequence length="312" mass="34710">MMTKDKYIGHLLIFMVNILFAINISISKSLLPIHVTPFGLTLLRMLFACVMFWLTSLFLPKEHVPKKDLALLFFCSMTGITINQGLFIYGLTNTSPIDASIISTASPIFVMVLAAIILKEPITRMKAFGVLVGATGAIGLILASGQVASGKSNLLGNMLCMLSSFSYSIYLVIAKPITKRYSSVTIMKWMFLFSTLVIFPFTYNDLIETPAFHGTINSQYILSILYVLFFATFIPYLLIPISLKRIRPTTMSMYNYIQPLGASIIAILVGQDTFSLVKLIAAVFVFSGVYLVTQSKSRDDIERSIALKNRKK</sequence>
<keyword evidence="2" id="KW-1003">Cell membrane</keyword>
<evidence type="ECO:0000256" key="4">
    <source>
        <dbReference type="ARBA" id="ARBA00022989"/>
    </source>
</evidence>
<dbReference type="EMBL" id="VSSQ01000071">
    <property type="protein sequence ID" value="MPL73216.1"/>
    <property type="molecule type" value="Genomic_DNA"/>
</dbReference>
<evidence type="ECO:0000256" key="2">
    <source>
        <dbReference type="ARBA" id="ARBA00022475"/>
    </source>
</evidence>
<dbReference type="Pfam" id="PF00892">
    <property type="entry name" value="EamA"/>
    <property type="match status" value="2"/>
</dbReference>
<comment type="subcellular location">
    <subcellularLocation>
        <location evidence="1">Cell membrane</location>
        <topology evidence="1">Multi-pass membrane protein</topology>
    </subcellularLocation>
</comment>
<name>A0A644U1T7_9ZZZZ</name>
<accession>A0A644U1T7</accession>
<evidence type="ECO:0000259" key="7">
    <source>
        <dbReference type="Pfam" id="PF00892"/>
    </source>
</evidence>
<evidence type="ECO:0000256" key="1">
    <source>
        <dbReference type="ARBA" id="ARBA00004651"/>
    </source>
</evidence>
<organism evidence="8">
    <name type="scientific">bioreactor metagenome</name>
    <dbReference type="NCBI Taxonomy" id="1076179"/>
    <lineage>
        <taxon>unclassified sequences</taxon>
        <taxon>metagenomes</taxon>
        <taxon>ecological metagenomes</taxon>
    </lineage>
</organism>
<gene>
    <name evidence="8" type="ORF">SDC9_19010</name>
</gene>
<reference evidence="8" key="1">
    <citation type="submission" date="2019-08" db="EMBL/GenBank/DDBJ databases">
        <authorList>
            <person name="Kucharzyk K."/>
            <person name="Murdoch R.W."/>
            <person name="Higgins S."/>
            <person name="Loffler F."/>
        </authorList>
    </citation>
    <scope>NUCLEOTIDE SEQUENCE</scope>
</reference>
<dbReference type="InterPro" id="IPR037185">
    <property type="entry name" value="EmrE-like"/>
</dbReference>
<feature type="transmembrane region" description="Helical" evidence="6">
    <location>
        <begin position="276"/>
        <end position="293"/>
    </location>
</feature>
<keyword evidence="5 6" id="KW-0472">Membrane</keyword>
<dbReference type="SUPFAM" id="SSF103481">
    <property type="entry name" value="Multidrug resistance efflux transporter EmrE"/>
    <property type="match status" value="2"/>
</dbReference>
<dbReference type="InterPro" id="IPR050638">
    <property type="entry name" value="AA-Vitamin_Transporters"/>
</dbReference>
<comment type="caution">
    <text evidence="8">The sequence shown here is derived from an EMBL/GenBank/DDBJ whole genome shotgun (WGS) entry which is preliminary data.</text>
</comment>
<feature type="transmembrane region" description="Helical" evidence="6">
    <location>
        <begin position="253"/>
        <end position="270"/>
    </location>
</feature>
<feature type="transmembrane region" description="Helical" evidence="6">
    <location>
        <begin position="186"/>
        <end position="203"/>
    </location>
</feature>